<gene>
    <name evidence="1" type="ORF">ACFPM7_29200</name>
</gene>
<evidence type="ECO:0000313" key="2">
    <source>
        <dbReference type="Proteomes" id="UP001596157"/>
    </source>
</evidence>
<dbReference type="EMBL" id="JBHSKF010000021">
    <property type="protein sequence ID" value="MFC5291147.1"/>
    <property type="molecule type" value="Genomic_DNA"/>
</dbReference>
<dbReference type="RefSeq" id="WP_378251060.1">
    <property type="nucleotide sequence ID" value="NZ_JBHSKF010000021.1"/>
</dbReference>
<comment type="caution">
    <text evidence="1">The sequence shown here is derived from an EMBL/GenBank/DDBJ whole genome shotgun (WGS) entry which is preliminary data.</text>
</comment>
<sequence length="107" mass="11576">MAKDFYLDGQEFGVVTGDLRRTGSNLGDDQARLTTTLSQYTGCWGDDEIGKAFETNYWGNSEKVRLGSGTAAEGIVNTADSAKKTGEVLTSVDEETARRLDLETTAE</sequence>
<reference evidence="2" key="1">
    <citation type="journal article" date="2019" name="Int. J. Syst. Evol. Microbiol.">
        <title>The Global Catalogue of Microorganisms (GCM) 10K type strain sequencing project: providing services to taxonomists for standard genome sequencing and annotation.</title>
        <authorList>
            <consortium name="The Broad Institute Genomics Platform"/>
            <consortium name="The Broad Institute Genome Sequencing Center for Infectious Disease"/>
            <person name="Wu L."/>
            <person name="Ma J."/>
        </authorList>
    </citation>
    <scope>NUCLEOTIDE SEQUENCE [LARGE SCALE GENOMIC DNA]</scope>
    <source>
        <strain evidence="2">CCUG 59778</strain>
    </source>
</reference>
<name>A0ABW0EV09_9PSEU</name>
<evidence type="ECO:0000313" key="1">
    <source>
        <dbReference type="EMBL" id="MFC5291147.1"/>
    </source>
</evidence>
<protein>
    <submittedName>
        <fullName evidence="1">Uncharacterized protein</fullName>
    </submittedName>
</protein>
<accession>A0ABW0EV09</accession>
<keyword evidence="2" id="KW-1185">Reference proteome</keyword>
<dbReference type="Proteomes" id="UP001596157">
    <property type="component" value="Unassembled WGS sequence"/>
</dbReference>
<organism evidence="1 2">
    <name type="scientific">Actinokineospora guangxiensis</name>
    <dbReference type="NCBI Taxonomy" id="1490288"/>
    <lineage>
        <taxon>Bacteria</taxon>
        <taxon>Bacillati</taxon>
        <taxon>Actinomycetota</taxon>
        <taxon>Actinomycetes</taxon>
        <taxon>Pseudonocardiales</taxon>
        <taxon>Pseudonocardiaceae</taxon>
        <taxon>Actinokineospora</taxon>
    </lineage>
</organism>
<proteinExistence type="predicted"/>